<evidence type="ECO:0000259" key="6">
    <source>
        <dbReference type="Pfam" id="PF08543"/>
    </source>
</evidence>
<dbReference type="Proteomes" id="UP000659124">
    <property type="component" value="Unassembled WGS sequence"/>
</dbReference>
<feature type="domain" description="Pyridoxamine kinase/Phosphomethylpyrimidine kinase" evidence="6">
    <location>
        <begin position="87"/>
        <end position="264"/>
    </location>
</feature>
<evidence type="ECO:0000256" key="1">
    <source>
        <dbReference type="ARBA" id="ARBA00012104"/>
    </source>
</evidence>
<gene>
    <name evidence="7" type="ORF">ICL07_00930</name>
</gene>
<dbReference type="InterPro" id="IPR013749">
    <property type="entry name" value="PM/HMP-P_kinase-1"/>
</dbReference>
<sequence length="279" mass="30450">MHHTKRNIITVQSQVASGYLGNNIASLAIQLHGFDPIQIPTVLLSNNVEYPVCYGKPIDTGLMADLLKGIEANHFIEESNFLISGFCYNTGAISTLADFIGETKSNRGYQYIYDPAFGDFRSGGLYVDQTVADHSVASLLPLCDLITPNHFELEYILGRKITTAAAFADSLSSHKILRSKTVVATSIHFAHTPTDIITVAVYRQGEVTLFTAPLAPIDMAGSGDLFTAILAAQLNLSNSIAVAVNKAMDYIYQVLNMAHRQGEQQFNATLLMQYARLLA</sequence>
<dbReference type="PANTHER" id="PTHR10534:SF2">
    <property type="entry name" value="PYRIDOXAL KINASE"/>
    <property type="match status" value="1"/>
</dbReference>
<evidence type="ECO:0000256" key="5">
    <source>
        <dbReference type="ARBA" id="ARBA00022840"/>
    </source>
</evidence>
<evidence type="ECO:0000313" key="7">
    <source>
        <dbReference type="EMBL" id="MBC9928915.1"/>
    </source>
</evidence>
<organism evidence="7 8">
    <name type="scientific">Chitinophaga qingshengii</name>
    <dbReference type="NCBI Taxonomy" id="1569794"/>
    <lineage>
        <taxon>Bacteria</taxon>
        <taxon>Pseudomonadati</taxon>
        <taxon>Bacteroidota</taxon>
        <taxon>Chitinophagia</taxon>
        <taxon>Chitinophagales</taxon>
        <taxon>Chitinophagaceae</taxon>
        <taxon>Chitinophaga</taxon>
    </lineage>
</organism>
<evidence type="ECO:0000256" key="2">
    <source>
        <dbReference type="ARBA" id="ARBA00022679"/>
    </source>
</evidence>
<dbReference type="InterPro" id="IPR004625">
    <property type="entry name" value="PyrdxlKinase"/>
</dbReference>
<keyword evidence="5" id="KW-0067">ATP-binding</keyword>
<evidence type="ECO:0000256" key="4">
    <source>
        <dbReference type="ARBA" id="ARBA00022777"/>
    </source>
</evidence>
<dbReference type="SUPFAM" id="SSF53613">
    <property type="entry name" value="Ribokinase-like"/>
    <property type="match status" value="1"/>
</dbReference>
<dbReference type="RefSeq" id="WP_188086073.1">
    <property type="nucleotide sequence ID" value="NZ_JACVFC010000001.1"/>
</dbReference>
<dbReference type="GO" id="GO:0016301">
    <property type="term" value="F:kinase activity"/>
    <property type="evidence" value="ECO:0007669"/>
    <property type="project" value="UniProtKB-KW"/>
</dbReference>
<evidence type="ECO:0000256" key="3">
    <source>
        <dbReference type="ARBA" id="ARBA00022741"/>
    </source>
</evidence>
<dbReference type="PANTHER" id="PTHR10534">
    <property type="entry name" value="PYRIDOXAL KINASE"/>
    <property type="match status" value="1"/>
</dbReference>
<dbReference type="InterPro" id="IPR029056">
    <property type="entry name" value="Ribokinase-like"/>
</dbReference>
<keyword evidence="8" id="KW-1185">Reference proteome</keyword>
<protein>
    <recommendedName>
        <fullName evidence="1">pyridoxal kinase</fullName>
        <ecNumber evidence="1">2.7.1.35</ecNumber>
    </recommendedName>
</protein>
<proteinExistence type="predicted"/>
<dbReference type="Pfam" id="PF08543">
    <property type="entry name" value="Phos_pyr_kin"/>
    <property type="match status" value="1"/>
</dbReference>
<dbReference type="EC" id="2.7.1.35" evidence="1"/>
<dbReference type="Gene3D" id="3.40.1190.20">
    <property type="match status" value="1"/>
</dbReference>
<name>A0ABR7TH16_9BACT</name>
<keyword evidence="3" id="KW-0547">Nucleotide-binding</keyword>
<reference evidence="7 8" key="1">
    <citation type="submission" date="2020-09" db="EMBL/GenBank/DDBJ databases">
        <title>Genome sequences of type strains of Chitinophaga qingshengii and Chitinophaga varians.</title>
        <authorList>
            <person name="Kittiwongwattana C."/>
        </authorList>
    </citation>
    <scope>NUCLEOTIDE SEQUENCE [LARGE SCALE GENOMIC DNA]</scope>
    <source>
        <strain evidence="7 8">JCM 30026</strain>
    </source>
</reference>
<keyword evidence="4 7" id="KW-0418">Kinase</keyword>
<comment type="caution">
    <text evidence="7">The sequence shown here is derived from an EMBL/GenBank/DDBJ whole genome shotgun (WGS) entry which is preliminary data.</text>
</comment>
<evidence type="ECO:0000313" key="8">
    <source>
        <dbReference type="Proteomes" id="UP000659124"/>
    </source>
</evidence>
<dbReference type="EMBL" id="JACVFC010000001">
    <property type="protein sequence ID" value="MBC9928915.1"/>
    <property type="molecule type" value="Genomic_DNA"/>
</dbReference>
<keyword evidence="2" id="KW-0808">Transferase</keyword>
<accession>A0ABR7TH16</accession>